<accession>A0A2P8DEW9</accession>
<dbReference type="InterPro" id="IPR010090">
    <property type="entry name" value="Phage_tape_meas"/>
</dbReference>
<dbReference type="AlphaFoldDB" id="A0A2P8DEW9"/>
<dbReference type="RefSeq" id="WP_106539771.1">
    <property type="nucleotide sequence ID" value="NZ_PYGE01000028.1"/>
</dbReference>
<dbReference type="EMBL" id="PYGE01000028">
    <property type="protein sequence ID" value="PSK95765.1"/>
    <property type="molecule type" value="Genomic_DNA"/>
</dbReference>
<keyword evidence="3" id="KW-1185">Reference proteome</keyword>
<dbReference type="OrthoDB" id="3765294at2"/>
<sequence>MALNIGELVGYVDLDDSGFEQGMAGAEGKFDAFGSRLGAAATAVGVAVGGALGAGLLGALDLQDANALVSAQLRLTQEESARIGNVAGDLYADAYGDSMEQVNEALRAVTAQMGGLGNVTDEELTKAGQKALDLSKILGTDVTRVTQIAGQAVRNGMAKDFDEAFDLIAAASSKTMPGLEDDLLDAIDEYGPFFDAVGITGPRAFGLLAQASQQGMYGIDKTGDAVKEFTIRATDMSTASVEAYDLIGLNAEKMADRILAGGDQAQGAFDKIIRGLLSIESPSERANAAIALFGTPVEDLAVNDIPDFLRSLVDTKSGLTDVAGAATDMGNTLNDTARVEITAFGRTVKTEVVEFLETRALPVITNLAGAARDQLGPAWEAVSGWLSQHRDAADEYLEPIGEAVAHLWEELGVLWDSLTNGEGTLTMVGELLMTAGGGMLFLGQQIGPAVELVADLVGWFAELPGPVQTAVLAFAGLTVLRPQLAGLGDTVRTGVTGALHGARDAADGARLRFMYLGDAARGAATGGIASLTGAIGRGAGQGLRAAAGGLLTVMGGPLGLAIAGVSIALGFLAQRHMEAKQAAAEQEAQADALGGTLDERTGAITRQTEELVAQQAAEEGVLDAATELGIAHEDVTQAALGNADALARVNEALDRSREAAVDEVWREHAAGLELMGAAEEDVTAAIHGDADARERLQNLGSISFHKDMAEATQRTSAEQEILSGFVDETAAALAREAEALVQADGAMSDTDPDPLAESMGVLADETADADTKARALDEALRILAGGSLSLEEAQGRANEAIRRVQEALAAATEEAGGNTSALFTNTGAIDTTTDAGWRLFQSVNSARESMAAEAQAARDLAIANGKDAKGGLDAARAASERVRSEFVRTAEQAGLSRRAARRLANQYGLIPDDVVTTLKATDRASGVADDAEERLRDYDGRNWIAELSALAYTSAAEDDLSYLARDRTVDLFIESHRYPGVPYLNQADGGVVTPAASGLMREPMIAAGGSNILWAEPETHGEAYIPLAASKRARSLDILREVADRFGYGLAQQDSGASAAMAGGGTTRLHGDDLAALASLMPSMDGATLRLQLGSEVVLATVVDAGKRRQESLGVVG</sequence>
<organism evidence="2 3">
    <name type="scientific">Haloactinopolyspora alba</name>
    <dbReference type="NCBI Taxonomy" id="648780"/>
    <lineage>
        <taxon>Bacteria</taxon>
        <taxon>Bacillati</taxon>
        <taxon>Actinomycetota</taxon>
        <taxon>Actinomycetes</taxon>
        <taxon>Jiangellales</taxon>
        <taxon>Jiangellaceae</taxon>
        <taxon>Haloactinopolyspora</taxon>
    </lineage>
</organism>
<evidence type="ECO:0000313" key="3">
    <source>
        <dbReference type="Proteomes" id="UP000243528"/>
    </source>
</evidence>
<dbReference type="Proteomes" id="UP000243528">
    <property type="component" value="Unassembled WGS sequence"/>
</dbReference>
<evidence type="ECO:0000313" key="2">
    <source>
        <dbReference type="EMBL" id="PSK95765.1"/>
    </source>
</evidence>
<protein>
    <recommendedName>
        <fullName evidence="1">Phage tail tape measure protein domain-containing protein</fullName>
    </recommendedName>
</protein>
<feature type="domain" description="Phage tail tape measure protein" evidence="1">
    <location>
        <begin position="94"/>
        <end position="294"/>
    </location>
</feature>
<comment type="caution">
    <text evidence="2">The sequence shown here is derived from an EMBL/GenBank/DDBJ whole genome shotgun (WGS) entry which is preliminary data.</text>
</comment>
<proteinExistence type="predicted"/>
<gene>
    <name evidence="2" type="ORF">CLV30_12817</name>
</gene>
<dbReference type="Pfam" id="PF10145">
    <property type="entry name" value="PhageMin_Tail"/>
    <property type="match status" value="1"/>
</dbReference>
<name>A0A2P8DEW9_9ACTN</name>
<evidence type="ECO:0000259" key="1">
    <source>
        <dbReference type="Pfam" id="PF10145"/>
    </source>
</evidence>
<reference evidence="2 3" key="1">
    <citation type="submission" date="2018-03" db="EMBL/GenBank/DDBJ databases">
        <title>Genomic Encyclopedia of Archaeal and Bacterial Type Strains, Phase II (KMG-II): from individual species to whole genera.</title>
        <authorList>
            <person name="Goeker M."/>
        </authorList>
    </citation>
    <scope>NUCLEOTIDE SEQUENCE [LARGE SCALE GENOMIC DNA]</scope>
    <source>
        <strain evidence="2 3">DSM 45211</strain>
    </source>
</reference>